<organism evidence="11 12">
    <name type="scientific">Ignelater luminosus</name>
    <name type="common">Cucubano</name>
    <name type="synonym">Pyrophorus luminosus</name>
    <dbReference type="NCBI Taxonomy" id="2038154"/>
    <lineage>
        <taxon>Eukaryota</taxon>
        <taxon>Metazoa</taxon>
        <taxon>Ecdysozoa</taxon>
        <taxon>Arthropoda</taxon>
        <taxon>Hexapoda</taxon>
        <taxon>Insecta</taxon>
        <taxon>Pterygota</taxon>
        <taxon>Neoptera</taxon>
        <taxon>Endopterygota</taxon>
        <taxon>Coleoptera</taxon>
        <taxon>Polyphaga</taxon>
        <taxon>Elateriformia</taxon>
        <taxon>Elateroidea</taxon>
        <taxon>Elateridae</taxon>
        <taxon>Agrypninae</taxon>
        <taxon>Pyrophorini</taxon>
        <taxon>Ignelater</taxon>
    </lineage>
</organism>
<dbReference type="Proteomes" id="UP000801492">
    <property type="component" value="Unassembled WGS sequence"/>
</dbReference>
<feature type="transmembrane region" description="Helical" evidence="10">
    <location>
        <begin position="123"/>
        <end position="147"/>
    </location>
</feature>
<keyword evidence="9" id="KW-0807">Transducer</keyword>
<feature type="transmembrane region" description="Helical" evidence="10">
    <location>
        <begin position="64"/>
        <end position="87"/>
    </location>
</feature>
<comment type="subcellular location">
    <subcellularLocation>
        <location evidence="1">Cell membrane</location>
        <topology evidence="1">Multi-pass membrane protein</topology>
    </subcellularLocation>
</comment>
<dbReference type="PANTHER" id="PTHR21137">
    <property type="entry name" value="ODORANT RECEPTOR"/>
    <property type="match status" value="1"/>
</dbReference>
<keyword evidence="4 10" id="KW-0812">Transmembrane</keyword>
<keyword evidence="3" id="KW-0716">Sensory transduction</keyword>
<dbReference type="GO" id="GO:0005886">
    <property type="term" value="C:plasma membrane"/>
    <property type="evidence" value="ECO:0007669"/>
    <property type="project" value="UniProtKB-SubCell"/>
</dbReference>
<dbReference type="PANTHER" id="PTHR21137:SF35">
    <property type="entry name" value="ODORANT RECEPTOR 19A-RELATED"/>
    <property type="match status" value="1"/>
</dbReference>
<evidence type="ECO:0000256" key="4">
    <source>
        <dbReference type="ARBA" id="ARBA00022692"/>
    </source>
</evidence>
<feature type="transmembrane region" description="Helical" evidence="10">
    <location>
        <begin position="6"/>
        <end position="25"/>
    </location>
</feature>
<dbReference type="OrthoDB" id="6675289at2759"/>
<comment type="caution">
    <text evidence="11">The sequence shown here is derived from an EMBL/GenBank/DDBJ whole genome shotgun (WGS) entry which is preliminary data.</text>
</comment>
<dbReference type="GO" id="GO:0007165">
    <property type="term" value="P:signal transduction"/>
    <property type="evidence" value="ECO:0007669"/>
    <property type="project" value="UniProtKB-KW"/>
</dbReference>
<evidence type="ECO:0000256" key="6">
    <source>
        <dbReference type="ARBA" id="ARBA00022989"/>
    </source>
</evidence>
<keyword evidence="6 10" id="KW-1133">Transmembrane helix</keyword>
<evidence type="ECO:0000256" key="2">
    <source>
        <dbReference type="ARBA" id="ARBA00022475"/>
    </source>
</evidence>
<dbReference type="AlphaFoldDB" id="A0A8K0G332"/>
<evidence type="ECO:0000256" key="9">
    <source>
        <dbReference type="ARBA" id="ARBA00023224"/>
    </source>
</evidence>
<keyword evidence="7 10" id="KW-0472">Membrane</keyword>
<reference evidence="11" key="1">
    <citation type="submission" date="2019-08" db="EMBL/GenBank/DDBJ databases">
        <title>The genome of the North American firefly Photinus pyralis.</title>
        <authorList>
            <consortium name="Photinus pyralis genome working group"/>
            <person name="Fallon T.R."/>
            <person name="Sander Lower S.E."/>
            <person name="Weng J.-K."/>
        </authorList>
    </citation>
    <scope>NUCLEOTIDE SEQUENCE</scope>
    <source>
        <strain evidence="11">TRF0915ILg1</strain>
        <tissue evidence="11">Whole body</tissue>
    </source>
</reference>
<evidence type="ECO:0000256" key="8">
    <source>
        <dbReference type="ARBA" id="ARBA00023170"/>
    </source>
</evidence>
<dbReference type="Pfam" id="PF02949">
    <property type="entry name" value="7tm_6"/>
    <property type="match status" value="1"/>
</dbReference>
<accession>A0A8K0G332</accession>
<keyword evidence="2" id="KW-1003">Cell membrane</keyword>
<dbReference type="PROSITE" id="PS51257">
    <property type="entry name" value="PROKAR_LIPOPROTEIN"/>
    <property type="match status" value="1"/>
</dbReference>
<sequence length="318" mass="36141">MVARTTLFAVGISLGSFSGCFVMWNRTKLGKLLDKLEKEPFLANSERGGLEEDKLIRRWFIFNYIQSTVFCAIVVITLSIGIGNVLFKRIKYNDRQLPYGPLTILNVTQSHNYEILLLYQSGVIIYCCLIVASTVLIFTGLLSFVTVQFKLLQNYLKSILYCSYKAMSKKSLKNAVLYHLNIIALTKEIEEIFNPLLTMQFACLLTLCFEVYQASVAPPSGVQQILLEIITILNMPLLFCYWGEQVTHESEQVRRAAYDADFIGTDLRFQKGLIIIMHNSQDGIQIKAAKVIPTSLLTFASVRCLPVYFNILLFLVYC</sequence>
<evidence type="ECO:0008006" key="13">
    <source>
        <dbReference type="Google" id="ProtNLM"/>
    </source>
</evidence>
<keyword evidence="8" id="KW-0675">Receptor</keyword>
<evidence type="ECO:0000256" key="5">
    <source>
        <dbReference type="ARBA" id="ARBA00022725"/>
    </source>
</evidence>
<evidence type="ECO:0000313" key="12">
    <source>
        <dbReference type="Proteomes" id="UP000801492"/>
    </source>
</evidence>
<dbReference type="GO" id="GO:0004984">
    <property type="term" value="F:olfactory receptor activity"/>
    <property type="evidence" value="ECO:0007669"/>
    <property type="project" value="InterPro"/>
</dbReference>
<evidence type="ECO:0000256" key="7">
    <source>
        <dbReference type="ARBA" id="ARBA00023136"/>
    </source>
</evidence>
<name>A0A8K0G332_IGNLU</name>
<protein>
    <recommendedName>
        <fullName evidence="13">Odorant receptor</fullName>
    </recommendedName>
</protein>
<evidence type="ECO:0000256" key="1">
    <source>
        <dbReference type="ARBA" id="ARBA00004651"/>
    </source>
</evidence>
<dbReference type="GO" id="GO:0005549">
    <property type="term" value="F:odorant binding"/>
    <property type="evidence" value="ECO:0007669"/>
    <property type="project" value="InterPro"/>
</dbReference>
<gene>
    <name evidence="11" type="ORF">ILUMI_22157</name>
</gene>
<dbReference type="InterPro" id="IPR004117">
    <property type="entry name" value="7tm6_olfct_rcpt"/>
</dbReference>
<keyword evidence="12" id="KW-1185">Reference proteome</keyword>
<keyword evidence="5" id="KW-0552">Olfaction</keyword>
<dbReference type="EMBL" id="VTPC01090244">
    <property type="protein sequence ID" value="KAF2884039.1"/>
    <property type="molecule type" value="Genomic_DNA"/>
</dbReference>
<evidence type="ECO:0000256" key="3">
    <source>
        <dbReference type="ARBA" id="ARBA00022606"/>
    </source>
</evidence>
<evidence type="ECO:0000256" key="10">
    <source>
        <dbReference type="SAM" id="Phobius"/>
    </source>
</evidence>
<evidence type="ECO:0000313" key="11">
    <source>
        <dbReference type="EMBL" id="KAF2884039.1"/>
    </source>
</evidence>
<proteinExistence type="predicted"/>